<evidence type="ECO:0000256" key="7">
    <source>
        <dbReference type="ARBA" id="ARBA00023014"/>
    </source>
</evidence>
<dbReference type="SUPFAM" id="SSF142984">
    <property type="entry name" value="Nqo1 middle domain-like"/>
    <property type="match status" value="1"/>
</dbReference>
<dbReference type="GO" id="GO:0051539">
    <property type="term" value="F:4 iron, 4 sulfur cluster binding"/>
    <property type="evidence" value="ECO:0007669"/>
    <property type="project" value="UniProtKB-KW"/>
</dbReference>
<keyword evidence="12" id="KW-1185">Reference proteome</keyword>
<dbReference type="InterPro" id="IPR026902">
    <property type="entry name" value="RnfC_N"/>
</dbReference>
<proteinExistence type="predicted"/>
<dbReference type="InterPro" id="IPR009051">
    <property type="entry name" value="Helical_ferredxn"/>
</dbReference>
<evidence type="ECO:0000256" key="5">
    <source>
        <dbReference type="ARBA" id="ARBA00022982"/>
    </source>
</evidence>
<dbReference type="PANTHER" id="PTHR43034">
    <property type="entry name" value="ION-TRANSLOCATING OXIDOREDUCTASE COMPLEX SUBUNIT C"/>
    <property type="match status" value="1"/>
</dbReference>
<dbReference type="Pfam" id="PF01512">
    <property type="entry name" value="Complex1_51K"/>
    <property type="match status" value="1"/>
</dbReference>
<dbReference type="eggNOG" id="COG4656">
    <property type="taxonomic scope" value="Bacteria"/>
</dbReference>
<evidence type="ECO:0000256" key="6">
    <source>
        <dbReference type="ARBA" id="ARBA00023004"/>
    </source>
</evidence>
<dbReference type="InterPro" id="IPR017900">
    <property type="entry name" value="4Fe4S_Fe_S_CS"/>
</dbReference>
<dbReference type="SUPFAM" id="SSF46548">
    <property type="entry name" value="alpha-helical ferredoxin"/>
    <property type="match status" value="1"/>
</dbReference>
<feature type="domain" description="NADH-ubiquinone oxidoreductase 51kDa subunit FMN-binding" evidence="8">
    <location>
        <begin position="14"/>
        <end position="154"/>
    </location>
</feature>
<dbReference type="Pfam" id="PF13375">
    <property type="entry name" value="RnfC_N"/>
    <property type="match status" value="1"/>
</dbReference>
<keyword evidence="11" id="KW-0830">Ubiquinone</keyword>
<keyword evidence="1" id="KW-0813">Transport</keyword>
<dbReference type="InterPro" id="IPR010208">
    <property type="entry name" value="Ion_transpt_RnfC/RsxC"/>
</dbReference>
<dbReference type="Pfam" id="PF13534">
    <property type="entry name" value="Fer4_17"/>
    <property type="match status" value="1"/>
</dbReference>
<dbReference type="Pfam" id="PF10531">
    <property type="entry name" value="SLBB"/>
    <property type="match status" value="1"/>
</dbReference>
<sequence>MGCLIMREQLIEKIKEAGVVGAGGAGFPTHIKVAANAQSVVVNGAECEPLLRVDQQLMDVKADKMVRGLVAVMKATGASEGIIALKSKYKSAIASLEKEIAGKPIRINILGDFYPAGDEHLTVYESTGRLVPQGGIPLKVDCVVNNVETLINIADALEGKPVTDTYLTITGQVPQPITLRLPIGTSVLEALKIAGQTNLAGMKVIEGGPMMGKIIDDLNQPITKTTKGLIVLSINHPLIRKRTLPFETIAKQAQISCIQCRFCTDLCPRYLLGHGIEPHKIMRTIKHRQGQEETLKMALACSECGVCEQYACIMGLSPRAVNSRIKQELAKLGIRPETPPADQTANPMQVHRKVPVKRLVSRLGLKSYDVSAPLSEEEYPVNQVEIKLRQHAGAPSQAIVQIGQQVQKGDLIAVTPDKALGANIHASISGVIKEITDSIIISSTEGSDK</sequence>
<evidence type="ECO:0000259" key="10">
    <source>
        <dbReference type="Pfam" id="PF13375"/>
    </source>
</evidence>
<dbReference type="HOGENOM" id="CLU_010808_0_0_9"/>
<evidence type="ECO:0000256" key="4">
    <source>
        <dbReference type="ARBA" id="ARBA00022737"/>
    </source>
</evidence>
<evidence type="ECO:0000256" key="2">
    <source>
        <dbReference type="ARBA" id="ARBA00022485"/>
    </source>
</evidence>
<keyword evidence="2" id="KW-0004">4Fe-4S</keyword>
<dbReference type="Gene3D" id="1.10.1060.10">
    <property type="entry name" value="Alpha-helical ferredoxin"/>
    <property type="match status" value="1"/>
</dbReference>
<dbReference type="InterPro" id="IPR017054">
    <property type="entry name" value="PduS"/>
</dbReference>
<evidence type="ECO:0000259" key="9">
    <source>
        <dbReference type="Pfam" id="PF10531"/>
    </source>
</evidence>
<accession>H5XXY3</accession>
<dbReference type="PANTHER" id="PTHR43034:SF2">
    <property type="entry name" value="ION-TRANSLOCATING OXIDOREDUCTASE COMPLEX SUBUNIT C"/>
    <property type="match status" value="1"/>
</dbReference>
<dbReference type="InterPro" id="IPR037225">
    <property type="entry name" value="Nuo51_FMN-bd_sf"/>
</dbReference>
<name>H5XXY3_9FIRM</name>
<dbReference type="GO" id="GO:0046872">
    <property type="term" value="F:metal ion binding"/>
    <property type="evidence" value="ECO:0007669"/>
    <property type="project" value="UniProtKB-KW"/>
</dbReference>
<evidence type="ECO:0000313" key="12">
    <source>
        <dbReference type="Proteomes" id="UP000005104"/>
    </source>
</evidence>
<dbReference type="InterPro" id="IPR011538">
    <property type="entry name" value="Nuo51_FMN-bd"/>
</dbReference>
<dbReference type="GO" id="GO:0009055">
    <property type="term" value="F:electron transfer activity"/>
    <property type="evidence" value="ECO:0007669"/>
    <property type="project" value="InterPro"/>
</dbReference>
<dbReference type="Proteomes" id="UP000005104">
    <property type="component" value="Chromosome"/>
</dbReference>
<evidence type="ECO:0000256" key="3">
    <source>
        <dbReference type="ARBA" id="ARBA00022723"/>
    </source>
</evidence>
<dbReference type="AlphaFoldDB" id="H5XXY3"/>
<dbReference type="PIRSF" id="PIRSF036408">
    <property type="entry name" value="PduS_prd"/>
    <property type="match status" value="1"/>
</dbReference>
<dbReference type="GO" id="GO:0016020">
    <property type="term" value="C:membrane"/>
    <property type="evidence" value="ECO:0007669"/>
    <property type="project" value="InterPro"/>
</dbReference>
<keyword evidence="6" id="KW-0408">Iron</keyword>
<evidence type="ECO:0000313" key="11">
    <source>
        <dbReference type="EMBL" id="EHQ91486.1"/>
    </source>
</evidence>
<feature type="domain" description="RnfC Barrel sandwich hybrid" evidence="10">
    <location>
        <begin position="381"/>
        <end position="441"/>
    </location>
</feature>
<dbReference type="InterPro" id="IPR019554">
    <property type="entry name" value="Soluble_ligand-bd"/>
</dbReference>
<gene>
    <name evidence="11" type="ORF">DesyoDRAFT_4532</name>
</gene>
<keyword evidence="5" id="KW-0249">Electron transport</keyword>
<evidence type="ECO:0000256" key="1">
    <source>
        <dbReference type="ARBA" id="ARBA00022448"/>
    </source>
</evidence>
<reference evidence="11 12" key="1">
    <citation type="submission" date="2011-11" db="EMBL/GenBank/DDBJ databases">
        <title>The Noncontiguous Finished genome of Desulfosporosinus youngiae DSM 17734.</title>
        <authorList>
            <consortium name="US DOE Joint Genome Institute (JGI-PGF)"/>
            <person name="Lucas S."/>
            <person name="Han J."/>
            <person name="Lapidus A."/>
            <person name="Cheng J.-F."/>
            <person name="Goodwin L."/>
            <person name="Pitluck S."/>
            <person name="Peters L."/>
            <person name="Ovchinnikova G."/>
            <person name="Lu M."/>
            <person name="Land M.L."/>
            <person name="Hauser L."/>
            <person name="Pester M."/>
            <person name="Spring S."/>
            <person name="Ollivier B."/>
            <person name="Rattei T."/>
            <person name="Klenk H.-P."/>
            <person name="Wagner M."/>
            <person name="Loy A."/>
            <person name="Woyke T.J."/>
        </authorList>
    </citation>
    <scope>NUCLEOTIDE SEQUENCE [LARGE SCALE GENOMIC DNA]</scope>
    <source>
        <strain evidence="11 12">DSM 17734</strain>
    </source>
</reference>
<keyword evidence="4" id="KW-0677">Repeat</keyword>
<keyword evidence="3" id="KW-0479">Metal-binding</keyword>
<dbReference type="EMBL" id="CM001441">
    <property type="protein sequence ID" value="EHQ91486.1"/>
    <property type="molecule type" value="Genomic_DNA"/>
</dbReference>
<keyword evidence="7" id="KW-0411">Iron-sulfur</keyword>
<organism evidence="11 12">
    <name type="scientific">Desulfosporosinus youngiae DSM 17734</name>
    <dbReference type="NCBI Taxonomy" id="768710"/>
    <lineage>
        <taxon>Bacteria</taxon>
        <taxon>Bacillati</taxon>
        <taxon>Bacillota</taxon>
        <taxon>Clostridia</taxon>
        <taxon>Eubacteriales</taxon>
        <taxon>Desulfitobacteriaceae</taxon>
        <taxon>Desulfosporosinus</taxon>
    </lineage>
</organism>
<feature type="domain" description="Soluble ligand binding" evidence="9">
    <location>
        <begin position="167"/>
        <end position="212"/>
    </location>
</feature>
<dbReference type="PROSITE" id="PS00198">
    <property type="entry name" value="4FE4S_FER_1"/>
    <property type="match status" value="1"/>
</dbReference>
<dbReference type="Gene3D" id="3.40.50.11540">
    <property type="entry name" value="NADH-ubiquinone oxidoreductase 51kDa subunit"/>
    <property type="match status" value="1"/>
</dbReference>
<evidence type="ECO:0000259" key="8">
    <source>
        <dbReference type="Pfam" id="PF01512"/>
    </source>
</evidence>
<dbReference type="SUPFAM" id="SSF142019">
    <property type="entry name" value="Nqo1 FMN-binding domain-like"/>
    <property type="match status" value="1"/>
</dbReference>
<protein>
    <submittedName>
        <fullName evidence="11">Putative NADH:ubiquinone oxidoreductase, subunit RnfC</fullName>
    </submittedName>
</protein>
<dbReference type="STRING" id="768710.DesyoDRAFT_4532"/>